<dbReference type="Proteomes" id="UP000077755">
    <property type="component" value="Chromosome 5"/>
</dbReference>
<dbReference type="SUPFAM" id="SSF81383">
    <property type="entry name" value="F-box domain"/>
    <property type="match status" value="1"/>
</dbReference>
<dbReference type="InterPro" id="IPR015915">
    <property type="entry name" value="Kelch-typ_b-propeller"/>
</dbReference>
<dbReference type="CDD" id="cd22152">
    <property type="entry name" value="F-box_AtAFR-like"/>
    <property type="match status" value="1"/>
</dbReference>
<dbReference type="PANTHER" id="PTHR46407">
    <property type="entry name" value="OS02G0208700 PROTEIN"/>
    <property type="match status" value="1"/>
</dbReference>
<dbReference type="SUPFAM" id="SSF117281">
    <property type="entry name" value="Kelch motif"/>
    <property type="match status" value="1"/>
</dbReference>
<name>A0A161YKA0_DAUCS</name>
<dbReference type="Gene3D" id="2.120.10.80">
    <property type="entry name" value="Kelch-type beta propeller"/>
    <property type="match status" value="1"/>
</dbReference>
<gene>
    <name evidence="1" type="ORF">DCAR_0519500</name>
</gene>
<dbReference type="Gramene" id="KZM93799">
    <property type="protein sequence ID" value="KZM93799"/>
    <property type="gene ID" value="DCAR_017044"/>
</dbReference>
<dbReference type="Pfam" id="PF00646">
    <property type="entry name" value="F-box"/>
    <property type="match status" value="1"/>
</dbReference>
<evidence type="ECO:0000313" key="2">
    <source>
        <dbReference type="Proteomes" id="UP000077755"/>
    </source>
</evidence>
<dbReference type="KEGG" id="dcr:108219971"/>
<dbReference type="InterPro" id="IPR036047">
    <property type="entry name" value="F-box-like_dom_sf"/>
</dbReference>
<reference evidence="1" key="1">
    <citation type="journal article" date="2016" name="Nat. Genet.">
        <title>A high-quality carrot genome assembly provides new insights into carotenoid accumulation and asterid genome evolution.</title>
        <authorList>
            <person name="Iorizzo M."/>
            <person name="Ellison S."/>
            <person name="Senalik D."/>
            <person name="Zeng P."/>
            <person name="Satapoomin P."/>
            <person name="Huang J."/>
            <person name="Bowman M."/>
            <person name="Iovene M."/>
            <person name="Sanseverino W."/>
            <person name="Cavagnaro P."/>
            <person name="Yildiz M."/>
            <person name="Macko-Podgorni A."/>
            <person name="Moranska E."/>
            <person name="Grzebelus E."/>
            <person name="Grzebelus D."/>
            <person name="Ashrafi H."/>
            <person name="Zheng Z."/>
            <person name="Cheng S."/>
            <person name="Spooner D."/>
            <person name="Van Deynze A."/>
            <person name="Simon P."/>
        </authorList>
    </citation>
    <scope>NUCLEOTIDE SEQUENCE</scope>
    <source>
        <tissue evidence="1">Leaf</tissue>
    </source>
</reference>
<dbReference type="InterPro" id="IPR044595">
    <property type="entry name" value="KMD1-4"/>
</dbReference>
<dbReference type="Pfam" id="PF24681">
    <property type="entry name" value="Kelch_KLHDC2_KLHL20_DRC7"/>
    <property type="match status" value="1"/>
</dbReference>
<organism evidence="1 2">
    <name type="scientific">Daucus carota subsp. sativus</name>
    <name type="common">Carrot</name>
    <dbReference type="NCBI Taxonomy" id="79200"/>
    <lineage>
        <taxon>Eukaryota</taxon>
        <taxon>Viridiplantae</taxon>
        <taxon>Streptophyta</taxon>
        <taxon>Embryophyta</taxon>
        <taxon>Tracheophyta</taxon>
        <taxon>Spermatophyta</taxon>
        <taxon>Magnoliopsida</taxon>
        <taxon>eudicotyledons</taxon>
        <taxon>Gunneridae</taxon>
        <taxon>Pentapetalae</taxon>
        <taxon>asterids</taxon>
        <taxon>campanulids</taxon>
        <taxon>Apiales</taxon>
        <taxon>Apiaceae</taxon>
        <taxon>Apioideae</taxon>
        <taxon>Scandiceae</taxon>
        <taxon>Daucinae</taxon>
        <taxon>Daucus</taxon>
        <taxon>Daucus sect. Daucus</taxon>
    </lineage>
</organism>
<protein>
    <submittedName>
        <fullName evidence="1">Uncharacterized protein</fullName>
    </submittedName>
</protein>
<dbReference type="InterPro" id="IPR001810">
    <property type="entry name" value="F-box_dom"/>
</dbReference>
<dbReference type="PANTHER" id="PTHR46407:SF4">
    <property type="entry name" value="F-BOX DOMAIN-CONTAINING PROTEIN"/>
    <property type="match status" value="1"/>
</dbReference>
<dbReference type="SMART" id="SM00612">
    <property type="entry name" value="Kelch"/>
    <property type="match status" value="2"/>
</dbReference>
<dbReference type="OMA" id="KIENIWP"/>
<dbReference type="AlphaFoldDB" id="A0A161YKA0"/>
<dbReference type="InterPro" id="IPR006652">
    <property type="entry name" value="Kelch_1"/>
</dbReference>
<evidence type="ECO:0000313" key="1">
    <source>
        <dbReference type="EMBL" id="WOH00142.1"/>
    </source>
</evidence>
<accession>A0A161YKA0</accession>
<dbReference type="GO" id="GO:0080037">
    <property type="term" value="P:negative regulation of cytokinin-activated signaling pathway"/>
    <property type="evidence" value="ECO:0007669"/>
    <property type="project" value="InterPro"/>
</dbReference>
<dbReference type="EMBL" id="CP093347">
    <property type="protein sequence ID" value="WOH00142.1"/>
    <property type="molecule type" value="Genomic_DNA"/>
</dbReference>
<dbReference type="GO" id="GO:2000762">
    <property type="term" value="P:regulation of phenylpropanoid metabolic process"/>
    <property type="evidence" value="ECO:0007669"/>
    <property type="project" value="InterPro"/>
</dbReference>
<reference evidence="1" key="2">
    <citation type="submission" date="2022-03" db="EMBL/GenBank/DDBJ databases">
        <title>Draft title - Genomic analysis of global carrot germplasm unveils the trajectory of domestication and the origin of high carotenoid orange carrot.</title>
        <authorList>
            <person name="Iorizzo M."/>
            <person name="Ellison S."/>
            <person name="Senalik D."/>
            <person name="Macko-Podgorni A."/>
            <person name="Grzebelus D."/>
            <person name="Bostan H."/>
            <person name="Rolling W."/>
            <person name="Curaba J."/>
            <person name="Simon P."/>
        </authorList>
    </citation>
    <scope>NUCLEOTIDE SEQUENCE</scope>
    <source>
        <tissue evidence="1">Leaf</tissue>
    </source>
</reference>
<dbReference type="OrthoDB" id="191037at2759"/>
<keyword evidence="2" id="KW-1185">Reference proteome</keyword>
<sequence length="341" mass="37899">MSQLFTELIPSLPEDIALECLTRLHFSAHRVGSQVCNRWRELLQSKEFYYHRKQAGQTRKMACLVQSLPSPTESTRTKPAGQPSYGVSVFDPVFMSWDRVDPVPKYPDGIPLFCQLASSEGKLVLMGGWDPVSWEPVKDVFMYEFTTGRWTQRKDMPSSRSFFAVGAKDGKVYVAGGHDESKNALKSAWVYDICGDEWSELSPMSEERDECQGVIIGNEFWVVSGYETDGQGEFKSNAEAFDMETSEWRRVEEAWMASQCPRSCVGVGKNGGFMCWAECDSAVRVGACGVSLGDCSLVTGSEYQGAPQAFFLVNGQIGKLLKIEVPSDFSSFVQSGCCVEI</sequence>
<proteinExistence type="predicted"/>